<accession>A0ABD3PNT5</accession>
<dbReference type="InterPro" id="IPR036322">
    <property type="entry name" value="WD40_repeat_dom_sf"/>
</dbReference>
<dbReference type="Proteomes" id="UP001530400">
    <property type="component" value="Unassembled WGS sequence"/>
</dbReference>
<reference evidence="2 3" key="1">
    <citation type="submission" date="2024-10" db="EMBL/GenBank/DDBJ databases">
        <title>Updated reference genomes for cyclostephanoid diatoms.</title>
        <authorList>
            <person name="Roberts W.R."/>
            <person name="Alverson A.J."/>
        </authorList>
    </citation>
    <scope>NUCLEOTIDE SEQUENCE [LARGE SCALE GENOMIC DNA]</scope>
    <source>
        <strain evidence="2 3">AJA010-31</strain>
    </source>
</reference>
<evidence type="ECO:0000256" key="1">
    <source>
        <dbReference type="SAM" id="MobiDB-lite"/>
    </source>
</evidence>
<feature type="region of interest" description="Disordered" evidence="1">
    <location>
        <begin position="1"/>
        <end position="40"/>
    </location>
</feature>
<evidence type="ECO:0000313" key="2">
    <source>
        <dbReference type="EMBL" id="KAL3789850.1"/>
    </source>
</evidence>
<dbReference type="SUPFAM" id="SSF50978">
    <property type="entry name" value="WD40 repeat-like"/>
    <property type="match status" value="1"/>
</dbReference>
<feature type="compositionally biased region" description="Acidic residues" evidence="1">
    <location>
        <begin position="187"/>
        <end position="200"/>
    </location>
</feature>
<keyword evidence="3" id="KW-1185">Reference proteome</keyword>
<feature type="region of interest" description="Disordered" evidence="1">
    <location>
        <begin position="172"/>
        <end position="213"/>
    </location>
</feature>
<comment type="caution">
    <text evidence="2">The sequence shown here is derived from an EMBL/GenBank/DDBJ whole genome shotgun (WGS) entry which is preliminary data.</text>
</comment>
<evidence type="ECO:0000313" key="3">
    <source>
        <dbReference type="Proteomes" id="UP001530400"/>
    </source>
</evidence>
<dbReference type="Gene3D" id="2.130.10.10">
    <property type="entry name" value="YVTN repeat-like/Quinoprotein amine dehydrogenase"/>
    <property type="match status" value="1"/>
</dbReference>
<dbReference type="InterPro" id="IPR015943">
    <property type="entry name" value="WD40/YVTN_repeat-like_dom_sf"/>
</dbReference>
<feature type="compositionally biased region" description="Polar residues" evidence="1">
    <location>
        <begin position="740"/>
        <end position="752"/>
    </location>
</feature>
<dbReference type="EMBL" id="JALLPJ020000513">
    <property type="protein sequence ID" value="KAL3789850.1"/>
    <property type="molecule type" value="Genomic_DNA"/>
</dbReference>
<protein>
    <recommendedName>
        <fullName evidence="4">Minichromosome loss protein Mcl1 middle region domain-containing protein</fullName>
    </recommendedName>
</protein>
<organism evidence="2 3">
    <name type="scientific">Cyclotella atomus</name>
    <dbReference type="NCBI Taxonomy" id="382360"/>
    <lineage>
        <taxon>Eukaryota</taxon>
        <taxon>Sar</taxon>
        <taxon>Stramenopiles</taxon>
        <taxon>Ochrophyta</taxon>
        <taxon>Bacillariophyta</taxon>
        <taxon>Coscinodiscophyceae</taxon>
        <taxon>Thalassiosirophycidae</taxon>
        <taxon>Stephanodiscales</taxon>
        <taxon>Stephanodiscaceae</taxon>
        <taxon>Cyclotella</taxon>
    </lineage>
</organism>
<evidence type="ECO:0008006" key="4">
    <source>
        <dbReference type="Google" id="ProtNLM"/>
    </source>
</evidence>
<sequence length="1038" mass="113698">MEPFPLPQSRDPSGSMDYAPAAGAASAQPSIMVTDSPAAHRHQHMHEVDPSLITPIKPNEQQLKAKKKQLQLQLAIVNNDVKKPVKQSLREASAAGKPLKWPPVSSAKSLPPLAGRMADLTKGDKGVFGKRNTVEFEVNQECTSLALVPSGHLAVAGFSDGTLRLFDLTGTFARDKNDPSTPPSKEEFDDDASSSEEEMELTSCGSKGKRGNNEEVCSRVNQRFGVVACQIHARGVHTSLLMDVAVSEDGLYAFGGVLRGSVELAAVYLGDADNFLSEKLASTKTNESNVGLLDLVRVDRHADAKLKGFGAVARLWNGWERTRAGERPEYLLFTGKGIKNIHIWSFKPSRIENGEEQESIWTCLYDTQTNGTSISQLYFRHNANGLQGISKSDDQKLRVWDLSWEQKRVAEGSDGSDRPKRPNYVDVASTETTVGVCGSYAFALSAASEAIINLIPLDAEDVSSPFNVTELALPLTDADVGNAMSSRPSRSGRQQRGELKSVVNVCGLVFDASHALLNLSDGSIVHYSHDDSGHPVLVPCPSSLSKTSIDPDVAPAFGTPMALSQNKKICLARVGAEGNVVMAVSSYNEPAGRGALMFRALPVSNSEIYANKSRRFWGFNGLKRKRSKPATMSLIARKKPEPEVRATPSPTTDVVTTLQHTPVPDGKLDDRKPSATTVMPTPATAVVRKKNVTDNILVAPSPIDVNLLQRQMSSTTQVVNNKPNTTKLAATQAEPDDDMNTPTAFQATQNCNEIPVKRGTKPKKSAEPDEMDTQLESLVYQSSKAALNTPAKHVEKEPAPKQQIPPANLEPAAPSTPRKSTRKTRSSPKKAAPSDDFPKTQPEVQPPVQTESNKLCHLGVTIFERNKDPDLPKACYHPKKRAKLLCERLAAEAVSQRTVSFNVPESSFKKPLLPNALLQKQDEERRKLASKHRAEHELIRRQVLSTIRYVISTWDIEMNSTKSYSAVVESAKKWFNDALADHQETLNGMMERQVLEAESLAARQTLYLKKRAPMMQVSFPFPEVFEQARNELCTHFGF</sequence>
<dbReference type="AlphaFoldDB" id="A0ABD3PNT5"/>
<feature type="compositionally biased region" description="Basic residues" evidence="1">
    <location>
        <begin position="819"/>
        <end position="828"/>
    </location>
</feature>
<name>A0ABD3PNT5_9STRA</name>
<gene>
    <name evidence="2" type="ORF">ACHAWO_011656</name>
</gene>
<feature type="compositionally biased region" description="Low complexity" evidence="1">
    <location>
        <begin position="19"/>
        <end position="30"/>
    </location>
</feature>
<feature type="region of interest" description="Disordered" evidence="1">
    <location>
        <begin position="732"/>
        <end position="771"/>
    </location>
</feature>
<proteinExistence type="predicted"/>
<feature type="region of interest" description="Disordered" evidence="1">
    <location>
        <begin position="787"/>
        <end position="852"/>
    </location>
</feature>